<proteinExistence type="predicted"/>
<dbReference type="InterPro" id="IPR027417">
    <property type="entry name" value="P-loop_NTPase"/>
</dbReference>
<dbReference type="Proteomes" id="UP000242616">
    <property type="component" value="Unassembled WGS sequence"/>
</dbReference>
<gene>
    <name evidence="11" type="ORF">XJ44_03300</name>
</gene>
<accession>A0ABX3IK50</accession>
<evidence type="ECO:0000256" key="6">
    <source>
        <dbReference type="ARBA" id="ARBA00022989"/>
    </source>
</evidence>
<dbReference type="PROSITE" id="PS50893">
    <property type="entry name" value="ABC_TRANSPORTER_2"/>
    <property type="match status" value="1"/>
</dbReference>
<dbReference type="InterPro" id="IPR036640">
    <property type="entry name" value="ABC1_TM_sf"/>
</dbReference>
<feature type="domain" description="ABC transmembrane type-1" evidence="10">
    <location>
        <begin position="14"/>
        <end position="95"/>
    </location>
</feature>
<keyword evidence="12" id="KW-1185">Reference proteome</keyword>
<dbReference type="InterPro" id="IPR050153">
    <property type="entry name" value="Metal_Ion_Import_ABC"/>
</dbReference>
<dbReference type="Pfam" id="PF00005">
    <property type="entry name" value="ABC_tran"/>
    <property type="match status" value="1"/>
</dbReference>
<dbReference type="SMART" id="SM00382">
    <property type="entry name" value="AAA"/>
    <property type="match status" value="1"/>
</dbReference>
<evidence type="ECO:0000256" key="3">
    <source>
        <dbReference type="ARBA" id="ARBA00022692"/>
    </source>
</evidence>
<reference evidence="11 12" key="1">
    <citation type="submission" date="2015-06" db="EMBL/GenBank/DDBJ databases">
        <title>Genome sequencing of Thermotogales isolates from hydrothermal vents.</title>
        <authorList>
            <person name="Haverkamp T.H."/>
            <person name="Kublanov I.V."/>
            <person name="Nesbo C.L."/>
        </authorList>
    </citation>
    <scope>NUCLEOTIDE SEQUENCE [LARGE SCALE GENOMIC DNA]</scope>
    <source>
        <strain evidence="12">ik275mar</strain>
    </source>
</reference>
<organism evidence="11 12">
    <name type="scientific">Thermosipho affectus</name>
    <dbReference type="NCBI Taxonomy" id="660294"/>
    <lineage>
        <taxon>Bacteria</taxon>
        <taxon>Thermotogati</taxon>
        <taxon>Thermotogota</taxon>
        <taxon>Thermotogae</taxon>
        <taxon>Thermotogales</taxon>
        <taxon>Fervidobacteriaceae</taxon>
        <taxon>Thermosipho</taxon>
    </lineage>
</organism>
<sequence>MRTFDFIFDLATLKHRETLEEYLNSRFESFKAVKSSQMLGDIIRNTSDTLSLIVSGYFVLIGKLSFGGFVAIINTFWRAVSSLFGIVQAIPEFHRYSQILERIKNLLNTDKKEYFDLDNRVILKNVKLSYDGNKVIEIDNLEITPKSKVLIFGENGAGKTTLLNIISGYLSPDNGKVLRPKNVVSITAPVELPEIPIKELIKDEELIKKLGLERLKEKLPSNLSAGERQKVAIGIALENEADVYIFDEPLANIDEQSKEKIIKLIFEKLKSKTLIMVLHGEQEFHSLFDKKIKL</sequence>
<feature type="transmembrane region" description="Helical" evidence="8">
    <location>
        <begin position="57"/>
        <end position="77"/>
    </location>
</feature>
<dbReference type="EMBL" id="LBFC01000010">
    <property type="protein sequence ID" value="ONN27562.1"/>
    <property type="molecule type" value="Genomic_DNA"/>
</dbReference>
<comment type="caution">
    <text evidence="11">The sequence shown here is derived from an EMBL/GenBank/DDBJ whole genome shotgun (WGS) entry which is preliminary data.</text>
</comment>
<name>A0ABX3IK50_9BACT</name>
<evidence type="ECO:0000259" key="10">
    <source>
        <dbReference type="PROSITE" id="PS50929"/>
    </source>
</evidence>
<dbReference type="Gene3D" id="3.40.50.300">
    <property type="entry name" value="P-loop containing nucleotide triphosphate hydrolases"/>
    <property type="match status" value="2"/>
</dbReference>
<evidence type="ECO:0000313" key="11">
    <source>
        <dbReference type="EMBL" id="ONN27562.1"/>
    </source>
</evidence>
<dbReference type="Gene3D" id="1.20.1560.10">
    <property type="entry name" value="ABC transporter type 1, transmembrane domain"/>
    <property type="match status" value="1"/>
</dbReference>
<evidence type="ECO:0000256" key="2">
    <source>
        <dbReference type="ARBA" id="ARBA00022448"/>
    </source>
</evidence>
<keyword evidence="2" id="KW-0813">Transport</keyword>
<dbReference type="InterPro" id="IPR017871">
    <property type="entry name" value="ABC_transporter-like_CS"/>
</dbReference>
<keyword evidence="7 8" id="KW-0472">Membrane</keyword>
<evidence type="ECO:0000256" key="5">
    <source>
        <dbReference type="ARBA" id="ARBA00022840"/>
    </source>
</evidence>
<dbReference type="PROSITE" id="PS00211">
    <property type="entry name" value="ABC_TRANSPORTER_1"/>
    <property type="match status" value="1"/>
</dbReference>
<keyword evidence="4" id="KW-0547">Nucleotide-binding</keyword>
<evidence type="ECO:0000256" key="8">
    <source>
        <dbReference type="SAM" id="Phobius"/>
    </source>
</evidence>
<dbReference type="InterPro" id="IPR011527">
    <property type="entry name" value="ABC1_TM_dom"/>
</dbReference>
<evidence type="ECO:0008006" key="13">
    <source>
        <dbReference type="Google" id="ProtNLM"/>
    </source>
</evidence>
<keyword evidence="6 8" id="KW-1133">Transmembrane helix</keyword>
<dbReference type="SUPFAM" id="SSF90123">
    <property type="entry name" value="ABC transporter transmembrane region"/>
    <property type="match status" value="1"/>
</dbReference>
<keyword evidence="5" id="KW-0067">ATP-binding</keyword>
<feature type="domain" description="ABC transporter" evidence="9">
    <location>
        <begin position="121"/>
        <end position="294"/>
    </location>
</feature>
<evidence type="ECO:0000259" key="9">
    <source>
        <dbReference type="PROSITE" id="PS50893"/>
    </source>
</evidence>
<dbReference type="PROSITE" id="PS50929">
    <property type="entry name" value="ABC_TM1F"/>
    <property type="match status" value="1"/>
</dbReference>
<protein>
    <recommendedName>
        <fullName evidence="13">ABC transporter domain-containing protein</fullName>
    </recommendedName>
</protein>
<evidence type="ECO:0000256" key="7">
    <source>
        <dbReference type="ARBA" id="ARBA00023136"/>
    </source>
</evidence>
<dbReference type="RefSeq" id="WP_077198048.1">
    <property type="nucleotide sequence ID" value="NZ_LBFC01000010.1"/>
</dbReference>
<evidence type="ECO:0000256" key="1">
    <source>
        <dbReference type="ARBA" id="ARBA00004651"/>
    </source>
</evidence>
<comment type="subcellular location">
    <subcellularLocation>
        <location evidence="1">Cell membrane</location>
        <topology evidence="1">Multi-pass membrane protein</topology>
    </subcellularLocation>
</comment>
<evidence type="ECO:0000256" key="4">
    <source>
        <dbReference type="ARBA" id="ARBA00022741"/>
    </source>
</evidence>
<dbReference type="InterPro" id="IPR003593">
    <property type="entry name" value="AAA+_ATPase"/>
</dbReference>
<dbReference type="PANTHER" id="PTHR42734">
    <property type="entry name" value="METAL TRANSPORT SYSTEM ATP-BINDING PROTEIN TM_0124-RELATED"/>
    <property type="match status" value="1"/>
</dbReference>
<keyword evidence="3 8" id="KW-0812">Transmembrane</keyword>
<dbReference type="SUPFAM" id="SSF52540">
    <property type="entry name" value="P-loop containing nucleoside triphosphate hydrolases"/>
    <property type="match status" value="1"/>
</dbReference>
<evidence type="ECO:0000313" key="12">
    <source>
        <dbReference type="Proteomes" id="UP000242616"/>
    </source>
</evidence>
<dbReference type="InterPro" id="IPR003439">
    <property type="entry name" value="ABC_transporter-like_ATP-bd"/>
</dbReference>